<keyword evidence="5 10" id="KW-0479">Metal-binding</keyword>
<dbReference type="EMBL" id="ACBZ01000086">
    <property type="protein sequence ID" value="EEG49357.1"/>
    <property type="molecule type" value="Genomic_DNA"/>
</dbReference>
<evidence type="ECO:0000256" key="3">
    <source>
        <dbReference type="ARBA" id="ARBA00008819"/>
    </source>
</evidence>
<reference evidence="16 17" key="2">
    <citation type="submission" date="2009-02" db="EMBL/GenBank/DDBJ databases">
        <title>Draft genome sequence of Blautia hydrogenotrophica DSM 10507 (Ruminococcus hydrogenotrophicus DSM 10507).</title>
        <authorList>
            <person name="Sudarsanam P."/>
            <person name="Ley R."/>
            <person name="Guruge J."/>
            <person name="Turnbaugh P.J."/>
            <person name="Mahowald M."/>
            <person name="Liep D."/>
            <person name="Gordon J."/>
        </authorList>
    </citation>
    <scope>NUCLEOTIDE SEQUENCE [LARGE SCALE GENOMIC DNA]</scope>
    <source>
        <strain evidence="17">DSM 10507 / JCM 14656 / S5a33</strain>
    </source>
</reference>
<dbReference type="Gene3D" id="3.40.1450.10">
    <property type="entry name" value="BPG-independent phosphoglycerate mutase, domain B"/>
    <property type="match status" value="1"/>
</dbReference>
<dbReference type="NCBIfam" id="TIGR01307">
    <property type="entry name" value="pgm_bpd_ind"/>
    <property type="match status" value="1"/>
</dbReference>
<feature type="binding site" evidence="10 12">
    <location>
        <position position="216"/>
    </location>
    <ligand>
        <name>substrate</name>
    </ligand>
</feature>
<evidence type="ECO:0000259" key="14">
    <source>
        <dbReference type="Pfam" id="PF01676"/>
    </source>
</evidence>
<dbReference type="InterPro" id="IPR017850">
    <property type="entry name" value="Alkaline_phosphatase_core_sf"/>
</dbReference>
<name>C0CLK6_BLAHS</name>
<evidence type="ECO:0000256" key="5">
    <source>
        <dbReference type="ARBA" id="ARBA00022723"/>
    </source>
</evidence>
<dbReference type="InterPro" id="IPR005995">
    <property type="entry name" value="Pgm_bpd_ind"/>
</dbReference>
<dbReference type="Pfam" id="PF01676">
    <property type="entry name" value="Metalloenzyme"/>
    <property type="match status" value="1"/>
</dbReference>
<feature type="binding site" evidence="10 13">
    <location>
        <position position="436"/>
    </location>
    <ligand>
        <name>Mn(2+)</name>
        <dbReference type="ChEBI" id="CHEBI:29035"/>
        <label>1</label>
    </ligand>
</feature>
<dbReference type="GO" id="GO:0006096">
    <property type="term" value="P:glycolytic process"/>
    <property type="evidence" value="ECO:0007669"/>
    <property type="project" value="UniProtKB-UniRule"/>
</dbReference>
<dbReference type="InterPro" id="IPR036646">
    <property type="entry name" value="PGAM_B_sf"/>
</dbReference>
<comment type="similarity">
    <text evidence="3 10">Belongs to the BPG-independent phosphoglycerate mutase family.</text>
</comment>
<evidence type="ECO:0000256" key="10">
    <source>
        <dbReference type="HAMAP-Rule" id="MF_01038"/>
    </source>
</evidence>
<accession>C0CLK6</accession>
<organism evidence="16 17">
    <name type="scientific">Blautia hydrogenotrophica (strain DSM 10507 / JCM 14656 / S5a33)</name>
    <name type="common">Ruminococcus hydrogenotrophicus</name>
    <dbReference type="NCBI Taxonomy" id="476272"/>
    <lineage>
        <taxon>Bacteria</taxon>
        <taxon>Bacillati</taxon>
        <taxon>Bacillota</taxon>
        <taxon>Clostridia</taxon>
        <taxon>Lachnospirales</taxon>
        <taxon>Lachnospiraceae</taxon>
        <taxon>Blautia</taxon>
    </lineage>
</organism>
<comment type="pathway">
    <text evidence="2 10">Carbohydrate degradation; glycolysis; pyruvate from D-glyceraldehyde 3-phosphate: step 3/5.</text>
</comment>
<feature type="active site" description="Phosphoserine intermediate" evidence="10 11">
    <location>
        <position position="93"/>
    </location>
</feature>
<dbReference type="GO" id="GO:0043937">
    <property type="term" value="P:regulation of sporulation"/>
    <property type="evidence" value="ECO:0007669"/>
    <property type="project" value="UniProtKB-ARBA"/>
</dbReference>
<evidence type="ECO:0000256" key="2">
    <source>
        <dbReference type="ARBA" id="ARBA00004798"/>
    </source>
</evidence>
<feature type="binding site" evidence="10 12">
    <location>
        <position position="154"/>
    </location>
    <ligand>
        <name>substrate</name>
    </ligand>
</feature>
<evidence type="ECO:0000259" key="15">
    <source>
        <dbReference type="Pfam" id="PF06415"/>
    </source>
</evidence>
<proteinExistence type="inferred from homology"/>
<dbReference type="FunFam" id="3.40.1450.10:FF:000001">
    <property type="entry name" value="2,3-bisphosphoglycerate-independent phosphoglycerate mutase"/>
    <property type="match status" value="1"/>
</dbReference>
<feature type="binding site" evidence="10 13">
    <location>
        <position position="93"/>
    </location>
    <ligand>
        <name>Mn(2+)</name>
        <dbReference type="ChEBI" id="CHEBI:29035"/>
        <label>2</label>
    </ligand>
</feature>
<evidence type="ECO:0000256" key="7">
    <source>
        <dbReference type="ARBA" id="ARBA00023211"/>
    </source>
</evidence>
<dbReference type="PANTHER" id="PTHR31637">
    <property type="entry name" value="2,3-BISPHOSPHOGLYCERATE-INDEPENDENT PHOSPHOGLYCERATE MUTASE"/>
    <property type="match status" value="1"/>
</dbReference>
<keyword evidence="6 10" id="KW-0324">Glycolysis</keyword>
<evidence type="ECO:0000256" key="9">
    <source>
        <dbReference type="ARBA" id="ARBA00071648"/>
    </source>
</evidence>
<dbReference type="Gene3D" id="3.40.720.10">
    <property type="entry name" value="Alkaline Phosphatase, subunit A"/>
    <property type="match status" value="1"/>
</dbReference>
<feature type="binding site" evidence="10 12">
    <location>
        <position position="365"/>
    </location>
    <ligand>
        <name>substrate</name>
    </ligand>
</feature>
<feature type="domain" description="Metalloenzyme" evidence="14">
    <location>
        <begin position="35"/>
        <end position="530"/>
    </location>
</feature>
<dbReference type="HOGENOM" id="CLU_026099_2_0_9"/>
<comment type="catalytic activity">
    <reaction evidence="1 10">
        <text>(2R)-2-phosphoglycerate = (2R)-3-phosphoglycerate</text>
        <dbReference type="Rhea" id="RHEA:15901"/>
        <dbReference type="ChEBI" id="CHEBI:58272"/>
        <dbReference type="ChEBI" id="CHEBI:58289"/>
        <dbReference type="EC" id="5.4.2.12"/>
    </reaction>
</comment>
<keyword evidence="8 10" id="KW-0413">Isomerase</keyword>
<dbReference type="Proteomes" id="UP000003100">
    <property type="component" value="Unassembled WGS sequence"/>
</dbReference>
<comment type="function">
    <text evidence="10">Catalyzes the interconversion of 2-phosphoglycerate and 3-phosphoglycerate.</text>
</comment>
<dbReference type="GO" id="GO:0006007">
    <property type="term" value="P:glucose catabolic process"/>
    <property type="evidence" value="ECO:0007669"/>
    <property type="project" value="InterPro"/>
</dbReference>
<reference evidence="16 17" key="1">
    <citation type="submission" date="2009-01" db="EMBL/GenBank/DDBJ databases">
        <authorList>
            <person name="Fulton L."/>
            <person name="Clifton S."/>
            <person name="Fulton B."/>
            <person name="Xu J."/>
            <person name="Minx P."/>
            <person name="Pepin K.H."/>
            <person name="Johnson M."/>
            <person name="Bhonagiri V."/>
            <person name="Nash W.E."/>
            <person name="Mardis E.R."/>
            <person name="Wilson R.K."/>
        </authorList>
    </citation>
    <scope>NUCLEOTIDE SEQUENCE [LARGE SCALE GENOMIC DNA]</scope>
    <source>
        <strain evidence="17">DSM 10507 / JCM 14656 / S5a33</strain>
    </source>
</reference>
<feature type="domain" description="BPG-independent PGAM N-terminal" evidence="15">
    <location>
        <begin position="113"/>
        <end position="328"/>
    </location>
</feature>
<dbReference type="InterPro" id="IPR006124">
    <property type="entry name" value="Metalloenzyme"/>
</dbReference>
<evidence type="ECO:0000256" key="4">
    <source>
        <dbReference type="ARBA" id="ARBA00012026"/>
    </source>
</evidence>
<dbReference type="CDD" id="cd16010">
    <property type="entry name" value="iPGM"/>
    <property type="match status" value="1"/>
</dbReference>
<dbReference type="eggNOG" id="COG0696">
    <property type="taxonomic scope" value="Bacteria"/>
</dbReference>
<evidence type="ECO:0000256" key="6">
    <source>
        <dbReference type="ARBA" id="ARBA00023152"/>
    </source>
</evidence>
<dbReference type="UniPathway" id="UPA00109">
    <property type="reaction ID" value="UER00186"/>
</dbReference>
<evidence type="ECO:0000313" key="17">
    <source>
        <dbReference type="Proteomes" id="UP000003100"/>
    </source>
</evidence>
<dbReference type="PIRSF" id="PIRSF001492">
    <property type="entry name" value="IPGAM"/>
    <property type="match status" value="1"/>
</dbReference>
<feature type="binding site" evidence="10 13">
    <location>
        <position position="474"/>
    </location>
    <ligand>
        <name>Mn(2+)</name>
        <dbReference type="ChEBI" id="CHEBI:29035"/>
        <label>2</label>
    </ligand>
</feature>
<sequence>MILTVENLSDFVYNMSRQNEEKTTKRRSENVMSKKPTVLMILDGYGLNDKCEANAVCEGKTPIMDQLMSQCPFVKGAASGMAVGLPEGQMGNSEVGHLNMGAGRIVYQELTRITKEIQDGDFYKNEALLVAVKNAKERNSAIHFMGLLSDGGVHSHNTHLYALLELAKREGLTKVYVHCFLDGRDTPPASGKGYIEELQAKIKEIGVGEIGVVSGRYYAMDRDNRWDRVEMAYRALTKGEGVLGSDAAEAVQASYDDEKTDEFVLPTVIEKHGKPVTVIQDGDSVVFFNFRPDRAREITRAFCADEFDGFEREKRLDLTYVCFTEYDETIPNKVVAFHKVAITNTFGEFLAAHNLKQARIAETEKYAHVTFFFNGGVEEPNEGEERILVKSPKVATYDLKPEMSAYEVCDKLVEAIRSQKYDVIIINFANPDMVGHTGVEAAAIKAIEAVDECVGRTVEAIKEVNGQMFICADHGNAEQLIDYETGEPFTAHTTNPVPFILVNADPSYTLREGGCLADIAPTLIELMGLEQPKEMTGRSLLIRK</sequence>
<dbReference type="GO" id="GO:0004619">
    <property type="term" value="F:phosphoglycerate mutase activity"/>
    <property type="evidence" value="ECO:0007669"/>
    <property type="project" value="UniProtKB-UniRule"/>
</dbReference>
<keyword evidence="7 10" id="KW-0464">Manganese</keyword>
<evidence type="ECO:0000256" key="11">
    <source>
        <dbReference type="PIRSR" id="PIRSR001492-1"/>
    </source>
</evidence>
<dbReference type="EC" id="5.4.2.12" evidence="4 10"/>
<dbReference type="SUPFAM" id="SSF64158">
    <property type="entry name" value="2,3-Bisphosphoglycerate-independent phosphoglycerate mutase, substrate-binding domain"/>
    <property type="match status" value="1"/>
</dbReference>
<dbReference type="GO" id="GO:0030145">
    <property type="term" value="F:manganese ion binding"/>
    <property type="evidence" value="ECO:0007669"/>
    <property type="project" value="UniProtKB-UniRule"/>
</dbReference>
<feature type="binding site" evidence="10 13">
    <location>
        <position position="432"/>
    </location>
    <ligand>
        <name>Mn(2+)</name>
        <dbReference type="ChEBI" id="CHEBI:29035"/>
        <label>1</label>
    </ligand>
</feature>
<dbReference type="GO" id="GO:0005829">
    <property type="term" value="C:cytosol"/>
    <property type="evidence" value="ECO:0007669"/>
    <property type="project" value="TreeGrafter"/>
</dbReference>
<feature type="binding site" evidence="10 13">
    <location>
        <position position="43"/>
    </location>
    <ligand>
        <name>Mn(2+)</name>
        <dbReference type="ChEBI" id="CHEBI:29035"/>
        <label>2</label>
    </ligand>
</feature>
<keyword evidence="17" id="KW-1185">Reference proteome</keyword>
<dbReference type="InterPro" id="IPR011258">
    <property type="entry name" value="BPG-indep_PGM_N"/>
</dbReference>
<gene>
    <name evidence="10" type="primary">gpmI</name>
    <name evidence="16" type="ORF">RUMHYD_01728</name>
</gene>
<feature type="binding site" evidence="10 13">
    <location>
        <position position="473"/>
    </location>
    <ligand>
        <name>Mn(2+)</name>
        <dbReference type="ChEBI" id="CHEBI:29035"/>
        <label>2</label>
    </ligand>
</feature>
<evidence type="ECO:0000313" key="16">
    <source>
        <dbReference type="EMBL" id="EEG49357.1"/>
    </source>
</evidence>
<feature type="binding site" evidence="10 12">
    <location>
        <position position="222"/>
    </location>
    <ligand>
        <name>substrate</name>
    </ligand>
</feature>
<evidence type="ECO:0000256" key="8">
    <source>
        <dbReference type="ARBA" id="ARBA00023235"/>
    </source>
</evidence>
<dbReference type="Pfam" id="PF06415">
    <property type="entry name" value="iPGM_N"/>
    <property type="match status" value="1"/>
</dbReference>
<feature type="binding site" evidence="10 12">
    <location>
        <begin position="291"/>
        <end position="294"/>
    </location>
    <ligand>
        <name>substrate</name>
    </ligand>
</feature>
<feature type="binding site" evidence="10 12">
    <location>
        <begin position="184"/>
        <end position="185"/>
    </location>
    <ligand>
        <name>substrate</name>
    </ligand>
</feature>
<comment type="cofactor">
    <cofactor evidence="10">
        <name>Mn(2+)</name>
        <dbReference type="ChEBI" id="CHEBI:29035"/>
    </cofactor>
    <text evidence="10">Binds 2 manganese ions per subunit.</text>
</comment>
<dbReference type="SUPFAM" id="SSF53649">
    <property type="entry name" value="Alkaline phosphatase-like"/>
    <property type="match status" value="1"/>
</dbReference>
<dbReference type="PANTHER" id="PTHR31637:SF0">
    <property type="entry name" value="2,3-BISPHOSPHOGLYCERATE-INDEPENDENT PHOSPHOGLYCERATE MUTASE"/>
    <property type="match status" value="1"/>
</dbReference>
<evidence type="ECO:0000256" key="12">
    <source>
        <dbReference type="PIRSR" id="PIRSR001492-2"/>
    </source>
</evidence>
<comment type="subunit">
    <text evidence="10">Monomer.</text>
</comment>
<dbReference type="AlphaFoldDB" id="C0CLK6"/>
<evidence type="ECO:0000256" key="1">
    <source>
        <dbReference type="ARBA" id="ARBA00000370"/>
    </source>
</evidence>
<dbReference type="FunFam" id="3.40.720.10:FF:000001">
    <property type="entry name" value="2,3-bisphosphoglycerate-independent phosphoglycerate mutase"/>
    <property type="match status" value="1"/>
</dbReference>
<protein>
    <recommendedName>
        <fullName evidence="9 10">2,3-bisphosphoglycerate-independent phosphoglycerate mutase</fullName>
        <shortName evidence="10">BPG-independent PGAM</shortName>
        <shortName evidence="10">Phosphoglyceromutase</shortName>
        <shortName evidence="10">iPGM</shortName>
        <ecNumber evidence="4 10">5.4.2.12</ecNumber>
    </recommendedName>
</protein>
<evidence type="ECO:0000256" key="13">
    <source>
        <dbReference type="PIRSR" id="PIRSR001492-3"/>
    </source>
</evidence>
<dbReference type="PATRIC" id="fig|476272.21.peg.2100"/>
<dbReference type="HAMAP" id="MF_01038">
    <property type="entry name" value="GpmI"/>
    <property type="match status" value="1"/>
</dbReference>
<feature type="binding site" evidence="10 13">
    <location>
        <position position="492"/>
    </location>
    <ligand>
        <name>Mn(2+)</name>
        <dbReference type="ChEBI" id="CHEBI:29035"/>
        <label>1</label>
    </ligand>
</feature>